<accession>A0A180G0E8</accession>
<keyword evidence="1" id="KW-0507">mRNA processing</keyword>
<keyword evidence="2" id="KW-0863">Zinc-finger</keyword>
<feature type="compositionally biased region" description="Basic and acidic residues" evidence="3">
    <location>
        <begin position="9"/>
        <end position="24"/>
    </location>
</feature>
<dbReference type="STRING" id="630390.A0A180G0E8"/>
<proteinExistence type="predicted"/>
<name>A0A180G0E8_PUCT1</name>
<dbReference type="EnsemblFungi" id="PTTG_30097-t43_1">
    <property type="protein sequence ID" value="PTTG_30097-t43_1-p1"/>
    <property type="gene ID" value="PTTG_30097"/>
</dbReference>
<keyword evidence="2" id="KW-0479">Metal-binding</keyword>
<dbReference type="InterPro" id="IPR036875">
    <property type="entry name" value="Znf_CCHC_sf"/>
</dbReference>
<sequence length="400" mass="44353">MNIGKVTHSPKEKPLALPVEEAKDVPPNPANGRFYTVEELEGMTEPQRQWINHCQMEMEDAGEDLIDYKDDSVGSSIQALLSKTAGKIDEALTSTFKQMKVDDQQPANTGPRVHPNVLASAAVLAPAGVYNQAVHWQPVPEVEVPELQLPPETDPCKVLKEWPEKDNPKFSGAMGESATKWLRTVEAIMKARGAHLGIWHLVASQRLSGKPFCDWTKALIAETCPRSWVSFKDWVLRLNPLATTPALLAAELDKLCQGPNEAVQFFYKRFCAWQEKARTIDFAHDEQTAFITRLTPGLAKRVQEFVTGETIRGNPCSMDNVVMTAVANDQHYRNSQAAPVLGSSKRRADGEGGGKQKKGGWPCHNCKAVGHATRNCPSPKTNEQKAWEKANQAKQQKKKE</sequence>
<evidence type="ECO:0000313" key="6">
    <source>
        <dbReference type="EnsemblFungi" id="PTTG_30097-t43_1-p1"/>
    </source>
</evidence>
<dbReference type="GO" id="GO:0006397">
    <property type="term" value="P:mRNA processing"/>
    <property type="evidence" value="ECO:0007669"/>
    <property type="project" value="UniProtKB-KW"/>
</dbReference>
<dbReference type="AlphaFoldDB" id="A0A180G0E8"/>
<evidence type="ECO:0000259" key="4">
    <source>
        <dbReference type="PROSITE" id="PS50158"/>
    </source>
</evidence>
<feature type="domain" description="CCHC-type" evidence="4">
    <location>
        <begin position="363"/>
        <end position="378"/>
    </location>
</feature>
<keyword evidence="2" id="KW-0862">Zinc</keyword>
<organism evidence="5">
    <name type="scientific">Puccinia triticina (isolate 1-1 / race 1 (BBBD))</name>
    <name type="common">Brown leaf rust fungus</name>
    <dbReference type="NCBI Taxonomy" id="630390"/>
    <lineage>
        <taxon>Eukaryota</taxon>
        <taxon>Fungi</taxon>
        <taxon>Dikarya</taxon>
        <taxon>Basidiomycota</taxon>
        <taxon>Pucciniomycotina</taxon>
        <taxon>Pucciniomycetes</taxon>
        <taxon>Pucciniales</taxon>
        <taxon>Pucciniaceae</taxon>
        <taxon>Puccinia</taxon>
    </lineage>
</organism>
<reference evidence="6 7" key="3">
    <citation type="journal article" date="2017" name="G3 (Bethesda)">
        <title>Comparative analysis highlights variable genome content of wheat rusts and divergence of the mating loci.</title>
        <authorList>
            <person name="Cuomo C.A."/>
            <person name="Bakkeren G."/>
            <person name="Khalil H.B."/>
            <person name="Panwar V."/>
            <person name="Joly D."/>
            <person name="Linning R."/>
            <person name="Sakthikumar S."/>
            <person name="Song X."/>
            <person name="Adiconis X."/>
            <person name="Fan L."/>
            <person name="Goldberg J.M."/>
            <person name="Levin J.Z."/>
            <person name="Young S."/>
            <person name="Zeng Q."/>
            <person name="Anikster Y."/>
            <person name="Bruce M."/>
            <person name="Wang M."/>
            <person name="Yin C."/>
            <person name="McCallum B."/>
            <person name="Szabo L.J."/>
            <person name="Hulbert S."/>
            <person name="Chen X."/>
            <person name="Fellers J.P."/>
        </authorList>
    </citation>
    <scope>NUCLEOTIDE SEQUENCE</scope>
    <source>
        <strain evidence="6">isolate 1-1 / race 1 (BBBD)</strain>
        <strain evidence="7">Isolate 1-1 / race 1 (BBBD)</strain>
    </source>
</reference>
<dbReference type="InterPro" id="IPR001878">
    <property type="entry name" value="Znf_CCHC"/>
</dbReference>
<reference evidence="5" key="2">
    <citation type="submission" date="2016-05" db="EMBL/GenBank/DDBJ databases">
        <title>Comparative analysis highlights variable genome content of wheat rusts and divergence of the mating loci.</title>
        <authorList>
            <person name="Cuomo C.A."/>
            <person name="Bakkeren G."/>
            <person name="Szabo L."/>
            <person name="Khalil H."/>
            <person name="Joly D."/>
            <person name="Goldberg J."/>
            <person name="Young S."/>
            <person name="Zeng Q."/>
            <person name="Fellers J."/>
        </authorList>
    </citation>
    <scope>NUCLEOTIDE SEQUENCE [LARGE SCALE GENOMIC DNA]</scope>
    <source>
        <strain evidence="5">1-1 BBBD Race 1</strain>
    </source>
</reference>
<reference evidence="6" key="4">
    <citation type="submission" date="2025-05" db="UniProtKB">
        <authorList>
            <consortium name="EnsemblFungi"/>
        </authorList>
    </citation>
    <scope>IDENTIFICATION</scope>
    <source>
        <strain evidence="6">isolate 1-1 / race 1 (BBBD)</strain>
    </source>
</reference>
<feature type="region of interest" description="Disordered" evidence="3">
    <location>
        <begin position="334"/>
        <end position="400"/>
    </location>
</feature>
<dbReference type="VEuPathDB" id="FungiDB:PTTG_30097"/>
<evidence type="ECO:0000313" key="7">
    <source>
        <dbReference type="Proteomes" id="UP000005240"/>
    </source>
</evidence>
<dbReference type="SUPFAM" id="SSF57756">
    <property type="entry name" value="Retrovirus zinc finger-like domains"/>
    <property type="match status" value="1"/>
</dbReference>
<keyword evidence="7" id="KW-1185">Reference proteome</keyword>
<evidence type="ECO:0000256" key="2">
    <source>
        <dbReference type="PROSITE-ProRule" id="PRU00047"/>
    </source>
</evidence>
<dbReference type="EMBL" id="ADAS02001779">
    <property type="protein sequence ID" value="OAV86074.1"/>
    <property type="molecule type" value="Genomic_DNA"/>
</dbReference>
<dbReference type="PROSITE" id="PS50158">
    <property type="entry name" value="ZF_CCHC"/>
    <property type="match status" value="1"/>
</dbReference>
<evidence type="ECO:0000313" key="5">
    <source>
        <dbReference type="EMBL" id="OAV86074.1"/>
    </source>
</evidence>
<dbReference type="GO" id="GO:0008270">
    <property type="term" value="F:zinc ion binding"/>
    <property type="evidence" value="ECO:0007669"/>
    <property type="project" value="UniProtKB-KW"/>
</dbReference>
<dbReference type="OrthoDB" id="2507267at2759"/>
<protein>
    <submittedName>
        <fullName evidence="6">CCHC-type domain-containing protein</fullName>
    </submittedName>
</protein>
<feature type="region of interest" description="Disordered" evidence="3">
    <location>
        <begin position="1"/>
        <end position="31"/>
    </location>
</feature>
<evidence type="ECO:0000256" key="3">
    <source>
        <dbReference type="SAM" id="MobiDB-lite"/>
    </source>
</evidence>
<dbReference type="Proteomes" id="UP000005240">
    <property type="component" value="Unassembled WGS sequence"/>
</dbReference>
<gene>
    <name evidence="5" type="ORF">PTTG_30097</name>
</gene>
<evidence type="ECO:0000256" key="1">
    <source>
        <dbReference type="ARBA" id="ARBA00022664"/>
    </source>
</evidence>
<reference evidence="5" key="1">
    <citation type="submission" date="2009-11" db="EMBL/GenBank/DDBJ databases">
        <authorList>
            <consortium name="The Broad Institute Genome Sequencing Platform"/>
            <person name="Ward D."/>
            <person name="Feldgarden M."/>
            <person name="Earl A."/>
            <person name="Young S.K."/>
            <person name="Zeng Q."/>
            <person name="Koehrsen M."/>
            <person name="Alvarado L."/>
            <person name="Berlin A."/>
            <person name="Bochicchio J."/>
            <person name="Borenstein D."/>
            <person name="Chapman S.B."/>
            <person name="Chen Z."/>
            <person name="Engels R."/>
            <person name="Freedman E."/>
            <person name="Gellesch M."/>
            <person name="Goldberg J."/>
            <person name="Griggs A."/>
            <person name="Gujja S."/>
            <person name="Heilman E."/>
            <person name="Heiman D."/>
            <person name="Hepburn T."/>
            <person name="Howarth C."/>
            <person name="Jen D."/>
            <person name="Larson L."/>
            <person name="Lewis B."/>
            <person name="Mehta T."/>
            <person name="Park D."/>
            <person name="Pearson M."/>
            <person name="Roberts A."/>
            <person name="Saif S."/>
            <person name="Shea T."/>
            <person name="Shenoy N."/>
            <person name="Sisk P."/>
            <person name="Stolte C."/>
            <person name="Sykes S."/>
            <person name="Thomson T."/>
            <person name="Walk T."/>
            <person name="White J."/>
            <person name="Yandava C."/>
            <person name="Izard J."/>
            <person name="Baranova O.V."/>
            <person name="Blanton J.M."/>
            <person name="Tanner A.C."/>
            <person name="Dewhirst F.E."/>
            <person name="Haas B."/>
            <person name="Nusbaum C."/>
            <person name="Birren B."/>
        </authorList>
    </citation>
    <scope>NUCLEOTIDE SEQUENCE [LARGE SCALE GENOMIC DNA]</scope>
    <source>
        <strain evidence="5">1-1 BBBD Race 1</strain>
    </source>
</reference>
<dbReference type="GO" id="GO:0003676">
    <property type="term" value="F:nucleic acid binding"/>
    <property type="evidence" value="ECO:0007669"/>
    <property type="project" value="InterPro"/>
</dbReference>